<proteinExistence type="predicted"/>
<evidence type="ECO:0000313" key="2">
    <source>
        <dbReference type="EMBL" id="NJP38889.1"/>
    </source>
</evidence>
<evidence type="ECO:0000313" key="3">
    <source>
        <dbReference type="Proteomes" id="UP000752012"/>
    </source>
</evidence>
<accession>A0A969TY65</accession>
<dbReference type="Proteomes" id="UP000752012">
    <property type="component" value="Unassembled WGS sequence"/>
</dbReference>
<keyword evidence="1" id="KW-0175">Coiled coil</keyword>
<keyword evidence="3" id="KW-1185">Reference proteome</keyword>
<protein>
    <submittedName>
        <fullName evidence="2">Uncharacterized protein</fullName>
    </submittedName>
</protein>
<sequence>MELQSARKQLEEVAHLCQELKNSYMRLDDNLKQEFKIGYGLDLDVDELARVLFDWSEIQHDRHHGKNQ</sequence>
<dbReference type="EMBL" id="JAATHJ010000033">
    <property type="protein sequence ID" value="NJP38889.1"/>
    <property type="molecule type" value="Genomic_DNA"/>
</dbReference>
<reference evidence="2 3" key="1">
    <citation type="submission" date="2020-03" db="EMBL/GenBank/DDBJ databases">
        <title>Assessment of the enzymatic potential of alkaline-tolerant lipase obtained from Bacillus luteus H11 (technogenic soil) for the bioremediation of saline soils contaminated with petroleum substances.</title>
        <authorList>
            <person name="Kalwasinska A."/>
        </authorList>
    </citation>
    <scope>NUCLEOTIDE SEQUENCE [LARGE SCALE GENOMIC DNA]</scope>
    <source>
        <strain evidence="2 3">H11</strain>
    </source>
</reference>
<feature type="coiled-coil region" evidence="1">
    <location>
        <begin position="3"/>
        <end position="30"/>
    </location>
</feature>
<gene>
    <name evidence="2" type="ORF">HCN83_15080</name>
</gene>
<name>A0A969TY65_9BACI</name>
<dbReference type="AlphaFoldDB" id="A0A969TY65"/>
<evidence type="ECO:0000256" key="1">
    <source>
        <dbReference type="SAM" id="Coils"/>
    </source>
</evidence>
<organism evidence="2 3">
    <name type="scientific">Alkalicoccus luteus</name>
    <dbReference type="NCBI Taxonomy" id="1237094"/>
    <lineage>
        <taxon>Bacteria</taxon>
        <taxon>Bacillati</taxon>
        <taxon>Bacillota</taxon>
        <taxon>Bacilli</taxon>
        <taxon>Bacillales</taxon>
        <taxon>Bacillaceae</taxon>
        <taxon>Alkalicoccus</taxon>
    </lineage>
</organism>
<dbReference type="RefSeq" id="WP_168008799.1">
    <property type="nucleotide sequence ID" value="NZ_JAATHJ010000033.1"/>
</dbReference>
<comment type="caution">
    <text evidence="2">The sequence shown here is derived from an EMBL/GenBank/DDBJ whole genome shotgun (WGS) entry which is preliminary data.</text>
</comment>